<keyword evidence="4" id="KW-1185">Reference proteome</keyword>
<reference evidence="3 4" key="1">
    <citation type="submission" date="2023-06" db="EMBL/GenBank/DDBJ databases">
        <authorList>
            <person name="Oyuntsetseg B."/>
            <person name="Kim S.B."/>
        </authorList>
    </citation>
    <scope>NUCLEOTIDE SEQUENCE [LARGE SCALE GENOMIC DNA]</scope>
    <source>
        <strain evidence="3 4">2-15</strain>
    </source>
</reference>
<dbReference type="SUPFAM" id="SSF55347">
    <property type="entry name" value="Glyceraldehyde-3-phosphate dehydrogenase-like, C-terminal domain"/>
    <property type="match status" value="1"/>
</dbReference>
<dbReference type="EMBL" id="CP127294">
    <property type="protein sequence ID" value="WIX77991.1"/>
    <property type="molecule type" value="Genomic_DNA"/>
</dbReference>
<feature type="domain" description="Gfo/Idh/MocA-like oxidoreductase N-terminal" evidence="1">
    <location>
        <begin position="5"/>
        <end position="120"/>
    </location>
</feature>
<evidence type="ECO:0000259" key="2">
    <source>
        <dbReference type="Pfam" id="PF22725"/>
    </source>
</evidence>
<dbReference type="PANTHER" id="PTHR43377:SF1">
    <property type="entry name" value="BILIVERDIN REDUCTASE A"/>
    <property type="match status" value="1"/>
</dbReference>
<dbReference type="Pfam" id="PF01408">
    <property type="entry name" value="GFO_IDH_MocA"/>
    <property type="match status" value="1"/>
</dbReference>
<dbReference type="InterPro" id="IPR000683">
    <property type="entry name" value="Gfo/Idh/MocA-like_OxRdtase_N"/>
</dbReference>
<dbReference type="PANTHER" id="PTHR43377">
    <property type="entry name" value="BILIVERDIN REDUCTASE A"/>
    <property type="match status" value="1"/>
</dbReference>
<dbReference type="KEGG" id="acab:QRX50_42450"/>
<sequence>MTTAIGLVGLGWIGDSHLTDLAARADVEIQAVCDVDAARTAEFAGRYDARACKDVDELLATELDAVWICTPPQHHLAPARQALARGIPVYLEKPVARDLAEATELTRLAEESGVVCAVGYQWRAIELLDAVRSELASSDVVSLSGYSVGPTAARPWFLDQAQGGGNLLERGSHQIDLARAVAGEVESVLAVGSAVRVDRPGVAARNIDDALTLVLRMTSGAVATVVIAWTPADVPGRYGLDVVTDSGVLRMALDPEFRLTGRNRGLEVSAGVTEEPFSASNSRFLAAVKAGDPAAVACTPADALATLRVALAGEEALATGRTVTVS</sequence>
<dbReference type="Pfam" id="PF22725">
    <property type="entry name" value="GFO_IDH_MocA_C3"/>
    <property type="match status" value="1"/>
</dbReference>
<accession>A0A9Y2IFD8</accession>
<dbReference type="Gene3D" id="3.30.360.10">
    <property type="entry name" value="Dihydrodipicolinate Reductase, domain 2"/>
    <property type="match status" value="1"/>
</dbReference>
<dbReference type="GO" id="GO:0000166">
    <property type="term" value="F:nucleotide binding"/>
    <property type="evidence" value="ECO:0007669"/>
    <property type="project" value="InterPro"/>
</dbReference>
<organism evidence="3 4">
    <name type="scientific">Amycolatopsis carbonis</name>
    <dbReference type="NCBI Taxonomy" id="715471"/>
    <lineage>
        <taxon>Bacteria</taxon>
        <taxon>Bacillati</taxon>
        <taxon>Actinomycetota</taxon>
        <taxon>Actinomycetes</taxon>
        <taxon>Pseudonocardiales</taxon>
        <taxon>Pseudonocardiaceae</taxon>
        <taxon>Amycolatopsis</taxon>
    </lineage>
</organism>
<feature type="domain" description="GFO/IDH/MocA-like oxidoreductase" evidence="2">
    <location>
        <begin position="152"/>
        <end position="232"/>
    </location>
</feature>
<dbReference type="InterPro" id="IPR051450">
    <property type="entry name" value="Gfo/Idh/MocA_Oxidoreductases"/>
</dbReference>
<protein>
    <submittedName>
        <fullName evidence="3">Gfo/Idh/MocA family oxidoreductase</fullName>
    </submittedName>
</protein>
<dbReference type="Gene3D" id="3.40.50.720">
    <property type="entry name" value="NAD(P)-binding Rossmann-like Domain"/>
    <property type="match status" value="1"/>
</dbReference>
<evidence type="ECO:0000313" key="3">
    <source>
        <dbReference type="EMBL" id="WIX77991.1"/>
    </source>
</evidence>
<dbReference type="AlphaFoldDB" id="A0A9Y2IFD8"/>
<name>A0A9Y2IFD8_9PSEU</name>
<dbReference type="Proteomes" id="UP001236014">
    <property type="component" value="Chromosome"/>
</dbReference>
<dbReference type="RefSeq" id="WP_285968725.1">
    <property type="nucleotide sequence ID" value="NZ_CP127294.1"/>
</dbReference>
<dbReference type="InterPro" id="IPR036291">
    <property type="entry name" value="NAD(P)-bd_dom_sf"/>
</dbReference>
<evidence type="ECO:0000313" key="4">
    <source>
        <dbReference type="Proteomes" id="UP001236014"/>
    </source>
</evidence>
<evidence type="ECO:0000259" key="1">
    <source>
        <dbReference type="Pfam" id="PF01408"/>
    </source>
</evidence>
<dbReference type="SUPFAM" id="SSF51735">
    <property type="entry name" value="NAD(P)-binding Rossmann-fold domains"/>
    <property type="match status" value="1"/>
</dbReference>
<proteinExistence type="predicted"/>
<dbReference type="InterPro" id="IPR055170">
    <property type="entry name" value="GFO_IDH_MocA-like_dom"/>
</dbReference>
<gene>
    <name evidence="3" type="ORF">QRX50_42450</name>
</gene>